<dbReference type="AlphaFoldDB" id="A0A9W4XK31"/>
<dbReference type="Proteomes" id="UP001152607">
    <property type="component" value="Unassembled WGS sequence"/>
</dbReference>
<gene>
    <name evidence="2" type="ORF">PDIGIT_LOCUS7564</name>
</gene>
<dbReference type="EMBL" id="CAOQHR010000005">
    <property type="protein sequence ID" value="CAI6334503.1"/>
    <property type="molecule type" value="Genomic_DNA"/>
</dbReference>
<proteinExistence type="predicted"/>
<comment type="caution">
    <text evidence="2">The sequence shown here is derived from an EMBL/GenBank/DDBJ whole genome shotgun (WGS) entry which is preliminary data.</text>
</comment>
<protein>
    <submittedName>
        <fullName evidence="2">Uncharacterized protein</fullName>
    </submittedName>
</protein>
<keyword evidence="3" id="KW-1185">Reference proteome</keyword>
<feature type="transmembrane region" description="Helical" evidence="1">
    <location>
        <begin position="15"/>
        <end position="33"/>
    </location>
</feature>
<organism evidence="2 3">
    <name type="scientific">Periconia digitata</name>
    <dbReference type="NCBI Taxonomy" id="1303443"/>
    <lineage>
        <taxon>Eukaryota</taxon>
        <taxon>Fungi</taxon>
        <taxon>Dikarya</taxon>
        <taxon>Ascomycota</taxon>
        <taxon>Pezizomycotina</taxon>
        <taxon>Dothideomycetes</taxon>
        <taxon>Pleosporomycetidae</taxon>
        <taxon>Pleosporales</taxon>
        <taxon>Massarineae</taxon>
        <taxon>Periconiaceae</taxon>
        <taxon>Periconia</taxon>
    </lineage>
</organism>
<sequence length="50" mass="5921">MLRWINRPDAEKTRLLDAAFFMDLTFSLILLLFPSFPSPSILPCFFRWVS</sequence>
<accession>A0A9W4XK31</accession>
<evidence type="ECO:0000313" key="2">
    <source>
        <dbReference type="EMBL" id="CAI6334503.1"/>
    </source>
</evidence>
<keyword evidence="1" id="KW-0812">Transmembrane</keyword>
<reference evidence="2" key="1">
    <citation type="submission" date="2023-01" db="EMBL/GenBank/DDBJ databases">
        <authorList>
            <person name="Van Ghelder C."/>
            <person name="Rancurel C."/>
        </authorList>
    </citation>
    <scope>NUCLEOTIDE SEQUENCE</scope>
    <source>
        <strain evidence="2">CNCM I-4278</strain>
    </source>
</reference>
<keyword evidence="1" id="KW-1133">Transmembrane helix</keyword>
<keyword evidence="1" id="KW-0472">Membrane</keyword>
<name>A0A9W4XK31_9PLEO</name>
<evidence type="ECO:0000313" key="3">
    <source>
        <dbReference type="Proteomes" id="UP001152607"/>
    </source>
</evidence>
<evidence type="ECO:0000256" key="1">
    <source>
        <dbReference type="SAM" id="Phobius"/>
    </source>
</evidence>